<sequence>SIALSSLPDPFKMHSLSMCRNQTVEVPPVPSKLFWAAQKAVISFSNFTSSIVNSTDKYDRLMPLIKATLTSFPYERSALSTDSVSLEFLFNLSEPCPDNLLGTDYFFMEHFAYFLESLENIACAVGKDKFSID</sequence>
<protein>
    <submittedName>
        <fullName evidence="1">Uncharacterized protein</fullName>
    </submittedName>
</protein>
<evidence type="ECO:0000313" key="1">
    <source>
        <dbReference type="EMBL" id="GMR54197.1"/>
    </source>
</evidence>
<comment type="caution">
    <text evidence="1">The sequence shown here is derived from an EMBL/GenBank/DDBJ whole genome shotgun (WGS) entry which is preliminary data.</text>
</comment>
<gene>
    <name evidence="1" type="ORF">PMAYCL1PPCAC_24392</name>
</gene>
<reference evidence="2" key="1">
    <citation type="submission" date="2022-10" db="EMBL/GenBank/DDBJ databases">
        <title>Genome assembly of Pristionchus species.</title>
        <authorList>
            <person name="Yoshida K."/>
            <person name="Sommer R.J."/>
        </authorList>
    </citation>
    <scope>NUCLEOTIDE SEQUENCE [LARGE SCALE GENOMIC DNA]</scope>
    <source>
        <strain evidence="2">RS5460</strain>
    </source>
</reference>
<dbReference type="EMBL" id="BTRK01000005">
    <property type="protein sequence ID" value="GMR54197.1"/>
    <property type="molecule type" value="Genomic_DNA"/>
</dbReference>
<accession>A0AAN5D120</accession>
<name>A0AAN5D120_9BILA</name>
<dbReference type="AlphaFoldDB" id="A0AAN5D120"/>
<organism evidence="1 2">
    <name type="scientific">Pristionchus mayeri</name>
    <dbReference type="NCBI Taxonomy" id="1317129"/>
    <lineage>
        <taxon>Eukaryota</taxon>
        <taxon>Metazoa</taxon>
        <taxon>Ecdysozoa</taxon>
        <taxon>Nematoda</taxon>
        <taxon>Chromadorea</taxon>
        <taxon>Rhabditida</taxon>
        <taxon>Rhabditina</taxon>
        <taxon>Diplogasteromorpha</taxon>
        <taxon>Diplogasteroidea</taxon>
        <taxon>Neodiplogasteridae</taxon>
        <taxon>Pristionchus</taxon>
    </lineage>
</organism>
<evidence type="ECO:0000313" key="2">
    <source>
        <dbReference type="Proteomes" id="UP001328107"/>
    </source>
</evidence>
<dbReference type="Proteomes" id="UP001328107">
    <property type="component" value="Unassembled WGS sequence"/>
</dbReference>
<keyword evidence="2" id="KW-1185">Reference proteome</keyword>
<proteinExistence type="predicted"/>
<feature type="non-terminal residue" evidence="1">
    <location>
        <position position="133"/>
    </location>
</feature>
<feature type="non-terminal residue" evidence="1">
    <location>
        <position position="1"/>
    </location>
</feature>